<dbReference type="CDD" id="cd00146">
    <property type="entry name" value="PKD"/>
    <property type="match status" value="1"/>
</dbReference>
<dbReference type="PROSITE" id="PS51257">
    <property type="entry name" value="PROKAR_LIPOPROTEIN"/>
    <property type="match status" value="1"/>
</dbReference>
<dbReference type="InterPro" id="IPR035986">
    <property type="entry name" value="PKD_dom_sf"/>
</dbReference>
<evidence type="ECO:0000259" key="1">
    <source>
        <dbReference type="PROSITE" id="PS50093"/>
    </source>
</evidence>
<gene>
    <name evidence="2" type="ORF">METZ01_LOCUS298436</name>
</gene>
<dbReference type="PROSITE" id="PS50093">
    <property type="entry name" value="PKD"/>
    <property type="match status" value="1"/>
</dbReference>
<dbReference type="EMBL" id="UINC01092201">
    <property type="protein sequence ID" value="SVC45582.1"/>
    <property type="molecule type" value="Genomic_DNA"/>
</dbReference>
<dbReference type="InterPro" id="IPR000601">
    <property type="entry name" value="PKD_dom"/>
</dbReference>
<accession>A0A382MDT7</accession>
<dbReference type="InterPro" id="IPR022409">
    <property type="entry name" value="PKD/Chitinase_dom"/>
</dbReference>
<evidence type="ECO:0000313" key="2">
    <source>
        <dbReference type="EMBL" id="SVC45582.1"/>
    </source>
</evidence>
<name>A0A382MDT7_9ZZZZ</name>
<dbReference type="AlphaFoldDB" id="A0A382MDT7"/>
<proteinExistence type="predicted"/>
<dbReference type="Gene3D" id="2.60.40.10">
    <property type="entry name" value="Immunoglobulins"/>
    <property type="match status" value="1"/>
</dbReference>
<sequence length="117" mass="12434">MRKTYTKMSSLVIIGLMILSGCVEDDIVEQVENGDPQAIMTVAGATGFEQFVRVTVGDTVDFDGSLSIDLDGTIESYEWDFGDSNNGSGVTASHVYTISGDYQASLTVTDDSGSTNT</sequence>
<dbReference type="Pfam" id="PF18911">
    <property type="entry name" value="PKD_4"/>
    <property type="match status" value="1"/>
</dbReference>
<feature type="non-terminal residue" evidence="2">
    <location>
        <position position="117"/>
    </location>
</feature>
<feature type="domain" description="PKD" evidence="1">
    <location>
        <begin position="76"/>
        <end position="117"/>
    </location>
</feature>
<organism evidence="2">
    <name type="scientific">marine metagenome</name>
    <dbReference type="NCBI Taxonomy" id="408172"/>
    <lineage>
        <taxon>unclassified sequences</taxon>
        <taxon>metagenomes</taxon>
        <taxon>ecological metagenomes</taxon>
    </lineage>
</organism>
<protein>
    <recommendedName>
        <fullName evidence="1">PKD domain-containing protein</fullName>
    </recommendedName>
</protein>
<dbReference type="InterPro" id="IPR013783">
    <property type="entry name" value="Ig-like_fold"/>
</dbReference>
<reference evidence="2" key="1">
    <citation type="submission" date="2018-05" db="EMBL/GenBank/DDBJ databases">
        <authorList>
            <person name="Lanie J.A."/>
            <person name="Ng W.-L."/>
            <person name="Kazmierczak K.M."/>
            <person name="Andrzejewski T.M."/>
            <person name="Davidsen T.M."/>
            <person name="Wayne K.J."/>
            <person name="Tettelin H."/>
            <person name="Glass J.I."/>
            <person name="Rusch D."/>
            <person name="Podicherti R."/>
            <person name="Tsui H.-C.T."/>
            <person name="Winkler M.E."/>
        </authorList>
    </citation>
    <scope>NUCLEOTIDE SEQUENCE</scope>
</reference>
<dbReference type="SMART" id="SM00089">
    <property type="entry name" value="PKD"/>
    <property type="match status" value="1"/>
</dbReference>
<dbReference type="SUPFAM" id="SSF49299">
    <property type="entry name" value="PKD domain"/>
    <property type="match status" value="1"/>
</dbReference>